<dbReference type="SMART" id="SM00028">
    <property type="entry name" value="TPR"/>
    <property type="match status" value="3"/>
</dbReference>
<dbReference type="Pfam" id="PF23322">
    <property type="entry name" value="PPIase_AIP"/>
    <property type="match status" value="1"/>
</dbReference>
<dbReference type="InterPro" id="IPR019734">
    <property type="entry name" value="TPR_rpt"/>
</dbReference>
<dbReference type="Gene3D" id="1.25.40.10">
    <property type="entry name" value="Tetratricopeptide repeat domain"/>
    <property type="match status" value="1"/>
</dbReference>
<protein>
    <recommendedName>
        <fullName evidence="6">AIP/AIPL N-terminal FKBP-type PPIase domain-containing protein</fullName>
    </recommendedName>
</protein>
<sequence length="320" mass="37338">MGKMGDQHKIKKTVLHAGTTYTPLNDGDRVTFHFQTRKCDDNKTVIDDSRKNGQPMTLVLGKKFKLEVWESIVKQMSVNEVASFVVDKSLVLTYPLVAKTLRDCKNEAYKRRPRHCTGHFFHGLEYDDLDELMKNPCDLEFIIELISVEHSNEYEHETWQLNEEDRILQIPKLREEGNSLYKSKQYEKAAEKYSRAIGFLEQLMLSEKPRASEWNELNKQKLPLLLNFAQCKLVLKEYYEVIEHCSSVLEFEPDNVKALYRRGKAHAAVWNGKEAKDDLTKALRLDPSLEKDITNQLKAIEIQNRERESVMKEKLQGKLF</sequence>
<dbReference type="InterPro" id="IPR056277">
    <property type="entry name" value="PPIase_AIP"/>
</dbReference>
<dbReference type="InterPro" id="IPR039663">
    <property type="entry name" value="AIP/AIPL1/TTC9"/>
</dbReference>
<keyword evidence="2" id="KW-0963">Cytoplasm</keyword>
<dbReference type="PANTHER" id="PTHR11242:SF0">
    <property type="entry name" value="TPR_REGION DOMAIN-CONTAINING PROTEIN"/>
    <property type="match status" value="1"/>
</dbReference>
<evidence type="ECO:0000256" key="5">
    <source>
        <dbReference type="PROSITE-ProRule" id="PRU00339"/>
    </source>
</evidence>
<name>A0A8I6RA62_CIMLE</name>
<proteinExistence type="predicted"/>
<dbReference type="PANTHER" id="PTHR11242">
    <property type="entry name" value="ARYL HYDROCARBON RECEPTOR INTERACTING PROTEIN RELATED"/>
    <property type="match status" value="1"/>
</dbReference>
<dbReference type="OMA" id="SHCCGMM"/>
<feature type="domain" description="AIP/AIPL N-terminal FKBP-type PPIase" evidence="6">
    <location>
        <begin position="28"/>
        <end position="146"/>
    </location>
</feature>
<keyword evidence="4 5" id="KW-0802">TPR repeat</keyword>
<dbReference type="RefSeq" id="XP_014240637.1">
    <property type="nucleotide sequence ID" value="XM_014385151.2"/>
</dbReference>
<dbReference type="SUPFAM" id="SSF54534">
    <property type="entry name" value="FKBP-like"/>
    <property type="match status" value="1"/>
</dbReference>
<keyword evidence="8" id="KW-1185">Reference proteome</keyword>
<evidence type="ECO:0000313" key="8">
    <source>
        <dbReference type="Proteomes" id="UP000494040"/>
    </source>
</evidence>
<dbReference type="InterPro" id="IPR046357">
    <property type="entry name" value="PPIase_dom_sf"/>
</dbReference>
<dbReference type="FunFam" id="1.25.40.10:FF:000052">
    <property type="entry name" value="Aryl-hydrocarbon-interacting protein-like 1"/>
    <property type="match status" value="1"/>
</dbReference>
<evidence type="ECO:0000313" key="7">
    <source>
        <dbReference type="EnsemblMetazoa" id="XP_014240637.1"/>
    </source>
</evidence>
<keyword evidence="3" id="KW-0677">Repeat</keyword>
<reference evidence="7" key="1">
    <citation type="submission" date="2022-01" db="UniProtKB">
        <authorList>
            <consortium name="EnsemblMetazoa"/>
        </authorList>
    </citation>
    <scope>IDENTIFICATION</scope>
</reference>
<dbReference type="Gene3D" id="3.10.50.40">
    <property type="match status" value="1"/>
</dbReference>
<evidence type="ECO:0000256" key="3">
    <source>
        <dbReference type="ARBA" id="ARBA00022737"/>
    </source>
</evidence>
<dbReference type="Proteomes" id="UP000494040">
    <property type="component" value="Unassembled WGS sequence"/>
</dbReference>
<dbReference type="SUPFAM" id="SSF48452">
    <property type="entry name" value="TPR-like"/>
    <property type="match status" value="1"/>
</dbReference>
<dbReference type="AlphaFoldDB" id="A0A8I6RA62"/>
<evidence type="ECO:0000259" key="6">
    <source>
        <dbReference type="Pfam" id="PF23322"/>
    </source>
</evidence>
<dbReference type="InterPro" id="IPR011990">
    <property type="entry name" value="TPR-like_helical_dom_sf"/>
</dbReference>
<evidence type="ECO:0000256" key="1">
    <source>
        <dbReference type="ARBA" id="ARBA00004496"/>
    </source>
</evidence>
<dbReference type="GO" id="GO:0003755">
    <property type="term" value="F:peptidyl-prolyl cis-trans isomerase activity"/>
    <property type="evidence" value="ECO:0007669"/>
    <property type="project" value="InterPro"/>
</dbReference>
<accession>A0A8I6RA62</accession>
<dbReference type="OrthoDB" id="5829758at2759"/>
<dbReference type="GeneID" id="106661623"/>
<dbReference type="EnsemblMetazoa" id="XM_014385151.2">
    <property type="protein sequence ID" value="XP_014240637.1"/>
    <property type="gene ID" value="LOC106661623"/>
</dbReference>
<dbReference type="GO" id="GO:0005737">
    <property type="term" value="C:cytoplasm"/>
    <property type="evidence" value="ECO:0007669"/>
    <property type="project" value="UniProtKB-SubCell"/>
</dbReference>
<evidence type="ECO:0000256" key="4">
    <source>
        <dbReference type="ARBA" id="ARBA00022803"/>
    </source>
</evidence>
<dbReference type="KEGG" id="clec:106661623"/>
<feature type="repeat" description="TPR" evidence="5">
    <location>
        <begin position="256"/>
        <end position="289"/>
    </location>
</feature>
<dbReference type="PROSITE" id="PS50005">
    <property type="entry name" value="TPR"/>
    <property type="match status" value="1"/>
</dbReference>
<organism evidence="7 8">
    <name type="scientific">Cimex lectularius</name>
    <name type="common">Bed bug</name>
    <name type="synonym">Acanthia lectularia</name>
    <dbReference type="NCBI Taxonomy" id="79782"/>
    <lineage>
        <taxon>Eukaryota</taxon>
        <taxon>Metazoa</taxon>
        <taxon>Ecdysozoa</taxon>
        <taxon>Arthropoda</taxon>
        <taxon>Hexapoda</taxon>
        <taxon>Insecta</taxon>
        <taxon>Pterygota</taxon>
        <taxon>Neoptera</taxon>
        <taxon>Paraneoptera</taxon>
        <taxon>Hemiptera</taxon>
        <taxon>Heteroptera</taxon>
        <taxon>Panheteroptera</taxon>
        <taxon>Cimicomorpha</taxon>
        <taxon>Cimicidae</taxon>
        <taxon>Cimex</taxon>
    </lineage>
</organism>
<comment type="subcellular location">
    <subcellularLocation>
        <location evidence="1">Cytoplasm</location>
    </subcellularLocation>
</comment>
<evidence type="ECO:0000256" key="2">
    <source>
        <dbReference type="ARBA" id="ARBA00022490"/>
    </source>
</evidence>